<dbReference type="GO" id="GO:0005634">
    <property type="term" value="C:nucleus"/>
    <property type="evidence" value="ECO:0007669"/>
    <property type="project" value="UniProtKB-SubCell"/>
</dbReference>
<dbReference type="EMBL" id="OU503048">
    <property type="protein sequence ID" value="CAI9773568.1"/>
    <property type="molecule type" value="Genomic_DNA"/>
</dbReference>
<sequence length="268" mass="30226">MNQSFVSSSNNEKPGAAISRWSRATACAAKIGKGLSKDEKAKELATDYWLEAIDPSHRYGRNLYLYHDAWSNSQRSQPFFYWLDMEDGKEVDLEECRRMNLQSQVIQYLGPKEREAYEVIVERGKLVYRQSGAFVDTSKGIKWMFVLSTSRSLYVGQKKRGTFQHSSFVAGAATIAAGRIVARNGLLEAIWAYSGHYRPTEEHFTELIQFLEEQHVDLSNVQKGPIDDDVPPVEKAKSVDNTSAPPLENFIPPVNTDNKSGVVRSNVI</sequence>
<evidence type="ECO:0000256" key="5">
    <source>
        <dbReference type="SAM" id="MobiDB-lite"/>
    </source>
</evidence>
<reference evidence="6" key="1">
    <citation type="submission" date="2023-05" db="EMBL/GenBank/DDBJ databases">
        <authorList>
            <person name="Huff M."/>
        </authorList>
    </citation>
    <scope>NUCLEOTIDE SEQUENCE</scope>
</reference>
<keyword evidence="4" id="KW-0539">Nucleus</keyword>
<accession>A0AAD1ZQ94</accession>
<dbReference type="Proteomes" id="UP000834106">
    <property type="component" value="Chromosome 13"/>
</dbReference>
<dbReference type="PANTHER" id="PTHR31250:SF30">
    <property type="entry name" value="IQ DOMAIN-CONTAINING PROTEIN IQM5-LIKE"/>
    <property type="match status" value="1"/>
</dbReference>
<evidence type="ECO:0000256" key="4">
    <source>
        <dbReference type="ARBA" id="ARBA00023242"/>
    </source>
</evidence>
<dbReference type="AlphaFoldDB" id="A0AAD1ZQ94"/>
<name>A0AAD1ZQ94_9LAMI</name>
<dbReference type="PANTHER" id="PTHR31250">
    <property type="entry name" value="IQ DOMAIN-CONTAINING PROTEIN IQM3"/>
    <property type="match status" value="1"/>
</dbReference>
<comment type="subcellular location">
    <subcellularLocation>
        <location evidence="2">Cytoplasm</location>
    </subcellularLocation>
    <subcellularLocation>
        <location evidence="1">Nucleus</location>
    </subcellularLocation>
</comment>
<keyword evidence="3" id="KW-0963">Cytoplasm</keyword>
<protein>
    <submittedName>
        <fullName evidence="6">Uncharacterized protein</fullName>
    </submittedName>
</protein>
<dbReference type="GO" id="GO:0005737">
    <property type="term" value="C:cytoplasm"/>
    <property type="evidence" value="ECO:0007669"/>
    <property type="project" value="UniProtKB-SubCell"/>
</dbReference>
<evidence type="ECO:0000256" key="1">
    <source>
        <dbReference type="ARBA" id="ARBA00004123"/>
    </source>
</evidence>
<dbReference type="InterPro" id="IPR044159">
    <property type="entry name" value="IQM"/>
</dbReference>
<proteinExistence type="predicted"/>
<evidence type="ECO:0000256" key="2">
    <source>
        <dbReference type="ARBA" id="ARBA00004496"/>
    </source>
</evidence>
<feature type="region of interest" description="Disordered" evidence="5">
    <location>
        <begin position="223"/>
        <end position="255"/>
    </location>
</feature>
<keyword evidence="7" id="KW-1185">Reference proteome</keyword>
<evidence type="ECO:0000313" key="6">
    <source>
        <dbReference type="EMBL" id="CAI9773568.1"/>
    </source>
</evidence>
<gene>
    <name evidence="6" type="ORF">FPE_LOCUS20998</name>
</gene>
<evidence type="ECO:0000313" key="7">
    <source>
        <dbReference type="Proteomes" id="UP000834106"/>
    </source>
</evidence>
<evidence type="ECO:0000256" key="3">
    <source>
        <dbReference type="ARBA" id="ARBA00022490"/>
    </source>
</evidence>
<organism evidence="6 7">
    <name type="scientific">Fraxinus pennsylvanica</name>
    <dbReference type="NCBI Taxonomy" id="56036"/>
    <lineage>
        <taxon>Eukaryota</taxon>
        <taxon>Viridiplantae</taxon>
        <taxon>Streptophyta</taxon>
        <taxon>Embryophyta</taxon>
        <taxon>Tracheophyta</taxon>
        <taxon>Spermatophyta</taxon>
        <taxon>Magnoliopsida</taxon>
        <taxon>eudicotyledons</taxon>
        <taxon>Gunneridae</taxon>
        <taxon>Pentapetalae</taxon>
        <taxon>asterids</taxon>
        <taxon>lamiids</taxon>
        <taxon>Lamiales</taxon>
        <taxon>Oleaceae</taxon>
        <taxon>Oleeae</taxon>
        <taxon>Fraxinus</taxon>
    </lineage>
</organism>